<keyword evidence="5 10" id="KW-0276">Fatty acid metabolism</keyword>
<dbReference type="Proteomes" id="UP000663868">
    <property type="component" value="Unassembled WGS sequence"/>
</dbReference>
<evidence type="ECO:0000313" key="14">
    <source>
        <dbReference type="EMBL" id="CAF1447476.1"/>
    </source>
</evidence>
<dbReference type="EMBL" id="CAJOAZ010002291">
    <property type="protein sequence ID" value="CAF3914615.1"/>
    <property type="molecule type" value="Genomic_DNA"/>
</dbReference>
<dbReference type="GO" id="GO:0009922">
    <property type="term" value="F:fatty acid elongase activity"/>
    <property type="evidence" value="ECO:0007669"/>
    <property type="project" value="UniProtKB-EC"/>
</dbReference>
<accession>A0A815D8E1</accession>
<dbReference type="GO" id="GO:0005789">
    <property type="term" value="C:endoplasmic reticulum membrane"/>
    <property type="evidence" value="ECO:0007669"/>
    <property type="project" value="TreeGrafter"/>
</dbReference>
<evidence type="ECO:0000313" key="15">
    <source>
        <dbReference type="EMBL" id="CAF1629244.1"/>
    </source>
</evidence>
<evidence type="ECO:0000313" key="13">
    <source>
        <dbReference type="EMBL" id="CAF1446484.1"/>
    </source>
</evidence>
<dbReference type="EMBL" id="CAJOBB010000672">
    <property type="protein sequence ID" value="CAF3727841.1"/>
    <property type="molecule type" value="Genomic_DNA"/>
</dbReference>
<dbReference type="Pfam" id="PF01151">
    <property type="entry name" value="ELO"/>
    <property type="match status" value="1"/>
</dbReference>
<evidence type="ECO:0000256" key="9">
    <source>
        <dbReference type="ARBA" id="ARBA00023160"/>
    </source>
</evidence>
<comment type="caution">
    <text evidence="11">The sequence shown here is derived from an EMBL/GenBank/DDBJ whole genome shotgun (WGS) entry which is preliminary data.</text>
</comment>
<dbReference type="Proteomes" id="UP000663832">
    <property type="component" value="Unassembled WGS sequence"/>
</dbReference>
<comment type="similarity">
    <text evidence="10">Belongs to the ELO family.</text>
</comment>
<reference evidence="11" key="1">
    <citation type="submission" date="2021-02" db="EMBL/GenBank/DDBJ databases">
        <authorList>
            <person name="Nowell W R."/>
        </authorList>
    </citation>
    <scope>NUCLEOTIDE SEQUENCE</scope>
</reference>
<feature type="transmembrane region" description="Helical" evidence="10">
    <location>
        <begin position="227"/>
        <end position="251"/>
    </location>
</feature>
<dbReference type="EMBL" id="CAJNOM010002227">
    <property type="protein sequence ID" value="CAF1629244.1"/>
    <property type="molecule type" value="Genomic_DNA"/>
</dbReference>
<proteinExistence type="inferred from homology"/>
<evidence type="ECO:0000313" key="11">
    <source>
        <dbReference type="EMBL" id="CAF1294420.1"/>
    </source>
</evidence>
<name>A0A815D8E1_9BILA</name>
<dbReference type="EMBL" id="CAJNON010000505">
    <property type="protein sequence ID" value="CAF1294420.1"/>
    <property type="molecule type" value="Genomic_DNA"/>
</dbReference>
<evidence type="ECO:0000256" key="10">
    <source>
        <dbReference type="RuleBase" id="RU361115"/>
    </source>
</evidence>
<feature type="transmembrane region" description="Helical" evidence="10">
    <location>
        <begin position="15"/>
        <end position="36"/>
    </location>
</feature>
<dbReference type="EMBL" id="CAJNOE010000667">
    <property type="protein sequence ID" value="CAF1304576.1"/>
    <property type="molecule type" value="Genomic_DNA"/>
</dbReference>
<dbReference type="EMBL" id="CAJNOI010001902">
    <property type="protein sequence ID" value="CAF1446484.1"/>
    <property type="molecule type" value="Genomic_DNA"/>
</dbReference>
<keyword evidence="4 10" id="KW-0812">Transmembrane</keyword>
<dbReference type="AlphaFoldDB" id="A0A815D8E1"/>
<evidence type="ECO:0000256" key="2">
    <source>
        <dbReference type="ARBA" id="ARBA00022516"/>
    </source>
</evidence>
<dbReference type="GO" id="GO:0034626">
    <property type="term" value="P:fatty acid elongation, polyunsaturated fatty acid"/>
    <property type="evidence" value="ECO:0007669"/>
    <property type="project" value="TreeGrafter"/>
</dbReference>
<feature type="transmembrane region" description="Helical" evidence="10">
    <location>
        <begin position="130"/>
        <end position="147"/>
    </location>
</feature>
<dbReference type="Proteomes" id="UP000663881">
    <property type="component" value="Unassembled WGS sequence"/>
</dbReference>
<dbReference type="GO" id="GO:0042761">
    <property type="term" value="P:very long-chain fatty acid biosynthetic process"/>
    <property type="evidence" value="ECO:0007669"/>
    <property type="project" value="TreeGrafter"/>
</dbReference>
<dbReference type="GO" id="GO:0030148">
    <property type="term" value="P:sphingolipid biosynthetic process"/>
    <property type="evidence" value="ECO:0007669"/>
    <property type="project" value="TreeGrafter"/>
</dbReference>
<evidence type="ECO:0000256" key="7">
    <source>
        <dbReference type="ARBA" id="ARBA00023098"/>
    </source>
</evidence>
<evidence type="ECO:0000256" key="5">
    <source>
        <dbReference type="ARBA" id="ARBA00022832"/>
    </source>
</evidence>
<protein>
    <recommendedName>
        <fullName evidence="10">Elongation of very long chain fatty acids protein</fullName>
        <ecNumber evidence="10">2.3.1.199</ecNumber>
    </recommendedName>
    <alternativeName>
        <fullName evidence="10">Very-long-chain 3-oxoacyl-CoA synthase</fullName>
    </alternativeName>
</protein>
<evidence type="ECO:0000256" key="4">
    <source>
        <dbReference type="ARBA" id="ARBA00022692"/>
    </source>
</evidence>
<dbReference type="GO" id="GO:0019367">
    <property type="term" value="P:fatty acid elongation, saturated fatty acid"/>
    <property type="evidence" value="ECO:0007669"/>
    <property type="project" value="TreeGrafter"/>
</dbReference>
<dbReference type="Proteomes" id="UP000663860">
    <property type="component" value="Unassembled WGS sequence"/>
</dbReference>
<dbReference type="Proteomes" id="UP000663891">
    <property type="component" value="Unassembled WGS sequence"/>
</dbReference>
<dbReference type="Proteomes" id="UP000663877">
    <property type="component" value="Unassembled WGS sequence"/>
</dbReference>
<dbReference type="EMBL" id="CAJOAY010000689">
    <property type="protein sequence ID" value="CAF3716611.1"/>
    <property type="molecule type" value="Genomic_DNA"/>
</dbReference>
<evidence type="ECO:0000256" key="3">
    <source>
        <dbReference type="ARBA" id="ARBA00022679"/>
    </source>
</evidence>
<keyword evidence="2 10" id="KW-0444">Lipid biosynthesis</keyword>
<comment type="catalytic activity">
    <reaction evidence="10">
        <text>a very-long-chain acyl-CoA + malonyl-CoA + H(+) = a very-long-chain 3-oxoacyl-CoA + CO2 + CoA</text>
        <dbReference type="Rhea" id="RHEA:32727"/>
        <dbReference type="ChEBI" id="CHEBI:15378"/>
        <dbReference type="ChEBI" id="CHEBI:16526"/>
        <dbReference type="ChEBI" id="CHEBI:57287"/>
        <dbReference type="ChEBI" id="CHEBI:57384"/>
        <dbReference type="ChEBI" id="CHEBI:90725"/>
        <dbReference type="ChEBI" id="CHEBI:90736"/>
        <dbReference type="EC" id="2.3.1.199"/>
    </reaction>
</comment>
<dbReference type="InterPro" id="IPR002076">
    <property type="entry name" value="ELO_fam"/>
</dbReference>
<evidence type="ECO:0000313" key="12">
    <source>
        <dbReference type="EMBL" id="CAF1304576.1"/>
    </source>
</evidence>
<sequence length="283" mass="33429">MLKQLSPKGPDPVTYSWFLCGSPWPVLIITAGYILSVPYGKRWMSKRREPFDLRLPIVLYNFAAVLVNAYVVFLSLRTITARPYRIYCQRVLHGKDDIYLSEAVWWYFISKAFEFWDTWFFILTKKFTHISILHVYHHATMFPLWYLATRYTPGGEVAFPVIVNACVHIVMYSYYGLAAMHIQRKQLARVKLFVTIMQISQFIAAAVGCTFRFHAMLFKNDKTCYDFPVLFVLIFLAHSISLLFLFLNYFFQEYILKRNQKRREPKLNIIKTKNGYIKTAKDE</sequence>
<keyword evidence="8 10" id="KW-0472">Membrane</keyword>
<dbReference type="Proteomes" id="UP000663845">
    <property type="component" value="Unassembled WGS sequence"/>
</dbReference>
<evidence type="ECO:0000313" key="17">
    <source>
        <dbReference type="EMBL" id="CAF3727841.1"/>
    </source>
</evidence>
<dbReference type="GO" id="GO:0034625">
    <property type="term" value="P:fatty acid elongation, monounsaturated fatty acid"/>
    <property type="evidence" value="ECO:0007669"/>
    <property type="project" value="TreeGrafter"/>
</dbReference>
<feature type="transmembrane region" description="Helical" evidence="10">
    <location>
        <begin position="159"/>
        <end position="180"/>
    </location>
</feature>
<organism evidence="11 20">
    <name type="scientific">Adineta steineri</name>
    <dbReference type="NCBI Taxonomy" id="433720"/>
    <lineage>
        <taxon>Eukaryota</taxon>
        <taxon>Metazoa</taxon>
        <taxon>Spiralia</taxon>
        <taxon>Gnathifera</taxon>
        <taxon>Rotifera</taxon>
        <taxon>Eurotatoria</taxon>
        <taxon>Bdelloidea</taxon>
        <taxon>Adinetida</taxon>
        <taxon>Adinetidae</taxon>
        <taxon>Adineta</taxon>
    </lineage>
</organism>
<evidence type="ECO:0000313" key="18">
    <source>
        <dbReference type="EMBL" id="CAF3914615.1"/>
    </source>
</evidence>
<evidence type="ECO:0000256" key="8">
    <source>
        <dbReference type="ARBA" id="ARBA00023136"/>
    </source>
</evidence>
<feature type="transmembrane region" description="Helical" evidence="10">
    <location>
        <begin position="104"/>
        <end position="123"/>
    </location>
</feature>
<feature type="transmembrane region" description="Helical" evidence="10">
    <location>
        <begin position="57"/>
        <end position="76"/>
    </location>
</feature>
<dbReference type="PANTHER" id="PTHR11157">
    <property type="entry name" value="FATTY ACID ACYL TRANSFERASE-RELATED"/>
    <property type="match status" value="1"/>
</dbReference>
<dbReference type="EC" id="2.3.1.199" evidence="10"/>
<comment type="subcellular location">
    <subcellularLocation>
        <location evidence="1">Membrane</location>
        <topology evidence="1">Multi-pass membrane protein</topology>
    </subcellularLocation>
</comment>
<evidence type="ECO:0000256" key="6">
    <source>
        <dbReference type="ARBA" id="ARBA00022989"/>
    </source>
</evidence>
<evidence type="ECO:0000256" key="1">
    <source>
        <dbReference type="ARBA" id="ARBA00004141"/>
    </source>
</evidence>
<keyword evidence="7 10" id="KW-0443">Lipid metabolism</keyword>
<gene>
    <name evidence="13" type="ORF">BJG266_LOCUS40189</name>
    <name evidence="12" type="ORF">IZO911_LOCUS34253</name>
    <name evidence="14" type="ORF">JYZ213_LOCUS40485</name>
    <name evidence="17" type="ORF">KXQ929_LOCUS12847</name>
    <name evidence="16" type="ORF">OKA104_LOCUS13567</name>
    <name evidence="18" type="ORF">OXD698_LOCUS24676</name>
    <name evidence="15" type="ORF">QVE165_LOCUS57053</name>
    <name evidence="11" type="ORF">VCS650_LOCUS30688</name>
</gene>
<keyword evidence="3 10" id="KW-0808">Transferase</keyword>
<keyword evidence="19" id="KW-1185">Reference proteome</keyword>
<evidence type="ECO:0000313" key="19">
    <source>
        <dbReference type="Proteomes" id="UP000663832"/>
    </source>
</evidence>
<evidence type="ECO:0000313" key="20">
    <source>
        <dbReference type="Proteomes" id="UP000663891"/>
    </source>
</evidence>
<keyword evidence="6 10" id="KW-1133">Transmembrane helix</keyword>
<dbReference type="EMBL" id="CAJNOG010001482">
    <property type="protein sequence ID" value="CAF1447476.1"/>
    <property type="molecule type" value="Genomic_DNA"/>
</dbReference>
<dbReference type="Proteomes" id="UP000663844">
    <property type="component" value="Unassembled WGS sequence"/>
</dbReference>
<evidence type="ECO:0000313" key="16">
    <source>
        <dbReference type="EMBL" id="CAF3716611.1"/>
    </source>
</evidence>
<dbReference type="OrthoDB" id="434092at2759"/>
<dbReference type="PANTHER" id="PTHR11157:SF12">
    <property type="entry name" value="ELONGATION OF VERY LONG CHAIN FATTY ACIDS PROTEIN 4"/>
    <property type="match status" value="1"/>
</dbReference>
<keyword evidence="9 10" id="KW-0275">Fatty acid biosynthesis</keyword>
<feature type="transmembrane region" description="Helical" evidence="10">
    <location>
        <begin position="192"/>
        <end position="215"/>
    </location>
</feature>